<evidence type="ECO:0000313" key="3">
    <source>
        <dbReference type="Proteomes" id="UP000256661"/>
    </source>
</evidence>
<feature type="domain" description="HTH cro/C1-type" evidence="1">
    <location>
        <begin position="29"/>
        <end position="82"/>
    </location>
</feature>
<dbReference type="Gene3D" id="1.10.260.40">
    <property type="entry name" value="lambda repressor-like DNA-binding domains"/>
    <property type="match status" value="1"/>
</dbReference>
<dbReference type="EMBL" id="QTTT01000001">
    <property type="protein sequence ID" value="REE94894.1"/>
    <property type="molecule type" value="Genomic_DNA"/>
</dbReference>
<dbReference type="Proteomes" id="UP000256661">
    <property type="component" value="Unassembled WGS sequence"/>
</dbReference>
<dbReference type="SMART" id="SM00530">
    <property type="entry name" value="HTH_XRE"/>
    <property type="match status" value="1"/>
</dbReference>
<dbReference type="OrthoDB" id="5177725at2"/>
<dbReference type="Pfam" id="PF19054">
    <property type="entry name" value="DUF5753"/>
    <property type="match status" value="1"/>
</dbReference>
<gene>
    <name evidence="2" type="ORF">DFJ69_0263</name>
</gene>
<dbReference type="RefSeq" id="WP_116026313.1">
    <property type="nucleotide sequence ID" value="NZ_QTTT01000001.1"/>
</dbReference>
<organism evidence="2 3">
    <name type="scientific">Thermomonospora umbrina</name>
    <dbReference type="NCBI Taxonomy" id="111806"/>
    <lineage>
        <taxon>Bacteria</taxon>
        <taxon>Bacillati</taxon>
        <taxon>Actinomycetota</taxon>
        <taxon>Actinomycetes</taxon>
        <taxon>Streptosporangiales</taxon>
        <taxon>Thermomonosporaceae</taxon>
        <taxon>Thermomonospora</taxon>
    </lineage>
</organism>
<sequence length="298" mass="32913">MIIAEPRRDPGEQAGGGPTALRIMLGAELRRLREDSGLSREAAGERIRGSESKISRLELGKVSFKRRDIADLLAAYGLADEADPRRAALLALAARANRPGWWHRYSDVLPHWFQTYVGLEQDAELIRAYEVQFVPGLLQTRDYARAVARLGHPGAGDVEIERRVDVRMARQRVLSGDDGPRLWAVMDEAALCRPLGGRAVMRAQLRRLIEACSLPDVTLQVVPFAHGGHAAAGGAFSILRFAEDEMPDIVYLEQLTSALYMDKASDVERYLAVMERLCADADPAARTAATIERVLAEM</sequence>
<dbReference type="InterPro" id="IPR001387">
    <property type="entry name" value="Cro/C1-type_HTH"/>
</dbReference>
<name>A0A3D9SQM8_9ACTN</name>
<dbReference type="InterPro" id="IPR043917">
    <property type="entry name" value="DUF5753"/>
</dbReference>
<dbReference type="GO" id="GO:0003677">
    <property type="term" value="F:DNA binding"/>
    <property type="evidence" value="ECO:0007669"/>
    <property type="project" value="InterPro"/>
</dbReference>
<evidence type="ECO:0000313" key="2">
    <source>
        <dbReference type="EMBL" id="REE94894.1"/>
    </source>
</evidence>
<dbReference type="InterPro" id="IPR010982">
    <property type="entry name" value="Lambda_DNA-bd_dom_sf"/>
</dbReference>
<accession>A0A3D9SQM8</accession>
<comment type="caution">
    <text evidence="2">The sequence shown here is derived from an EMBL/GenBank/DDBJ whole genome shotgun (WGS) entry which is preliminary data.</text>
</comment>
<dbReference type="AlphaFoldDB" id="A0A3D9SQM8"/>
<dbReference type="SUPFAM" id="SSF47413">
    <property type="entry name" value="lambda repressor-like DNA-binding domains"/>
    <property type="match status" value="1"/>
</dbReference>
<reference evidence="2 3" key="1">
    <citation type="submission" date="2018-08" db="EMBL/GenBank/DDBJ databases">
        <title>Sequencing the genomes of 1000 actinobacteria strains.</title>
        <authorList>
            <person name="Klenk H.-P."/>
        </authorList>
    </citation>
    <scope>NUCLEOTIDE SEQUENCE [LARGE SCALE GENOMIC DNA]</scope>
    <source>
        <strain evidence="2 3">DSM 43927</strain>
    </source>
</reference>
<proteinExistence type="predicted"/>
<keyword evidence="3" id="KW-1185">Reference proteome</keyword>
<dbReference type="Pfam" id="PF13560">
    <property type="entry name" value="HTH_31"/>
    <property type="match status" value="1"/>
</dbReference>
<protein>
    <submittedName>
        <fullName evidence="2">Helix-turn-helix protein</fullName>
    </submittedName>
</protein>
<dbReference type="CDD" id="cd00093">
    <property type="entry name" value="HTH_XRE"/>
    <property type="match status" value="1"/>
</dbReference>
<dbReference type="PROSITE" id="PS50943">
    <property type="entry name" value="HTH_CROC1"/>
    <property type="match status" value="1"/>
</dbReference>
<evidence type="ECO:0000259" key="1">
    <source>
        <dbReference type="PROSITE" id="PS50943"/>
    </source>
</evidence>